<feature type="domain" description="Thioredoxin" evidence="7">
    <location>
        <begin position="25"/>
        <end position="189"/>
    </location>
</feature>
<gene>
    <name evidence="8" type="primary">gpx1</name>
    <name evidence="8" type="ORF">FF011L_40490</name>
</gene>
<keyword evidence="9" id="KW-1185">Reference proteome</keyword>
<name>A0A517MK36_9BACT</name>
<evidence type="ECO:0000259" key="7">
    <source>
        <dbReference type="PROSITE" id="PS51352"/>
    </source>
</evidence>
<feature type="signal peptide" evidence="6">
    <location>
        <begin position="1"/>
        <end position="24"/>
    </location>
</feature>
<dbReference type="GO" id="GO:0034599">
    <property type="term" value="P:cellular response to oxidative stress"/>
    <property type="evidence" value="ECO:0007669"/>
    <property type="project" value="TreeGrafter"/>
</dbReference>
<dbReference type="FunFam" id="3.40.30.10:FF:000010">
    <property type="entry name" value="Glutathione peroxidase"/>
    <property type="match status" value="1"/>
</dbReference>
<dbReference type="KEGG" id="rml:FF011L_40490"/>
<reference evidence="8 9" key="1">
    <citation type="submission" date="2019-02" db="EMBL/GenBank/DDBJ databases">
        <title>Deep-cultivation of Planctomycetes and their phenomic and genomic characterization uncovers novel biology.</title>
        <authorList>
            <person name="Wiegand S."/>
            <person name="Jogler M."/>
            <person name="Boedeker C."/>
            <person name="Pinto D."/>
            <person name="Vollmers J."/>
            <person name="Rivas-Marin E."/>
            <person name="Kohn T."/>
            <person name="Peeters S.H."/>
            <person name="Heuer A."/>
            <person name="Rast P."/>
            <person name="Oberbeckmann S."/>
            <person name="Bunk B."/>
            <person name="Jeske O."/>
            <person name="Meyerdierks A."/>
            <person name="Storesund J.E."/>
            <person name="Kallscheuer N."/>
            <person name="Luecker S."/>
            <person name="Lage O.M."/>
            <person name="Pohl T."/>
            <person name="Merkel B.J."/>
            <person name="Hornburger P."/>
            <person name="Mueller R.-W."/>
            <person name="Bruemmer F."/>
            <person name="Labrenz M."/>
            <person name="Spormann A.M."/>
            <person name="Op den Camp H."/>
            <person name="Overmann J."/>
            <person name="Amann R."/>
            <person name="Jetten M.S.M."/>
            <person name="Mascher T."/>
            <person name="Medema M.H."/>
            <person name="Devos D.P."/>
            <person name="Kaster A.-K."/>
            <person name="Ovreas L."/>
            <person name="Rohde M."/>
            <person name="Galperin M.Y."/>
            <person name="Jogler C."/>
        </authorList>
    </citation>
    <scope>NUCLEOTIDE SEQUENCE [LARGE SCALE GENOMIC DNA]</scope>
    <source>
        <strain evidence="8 9">FF011L</strain>
    </source>
</reference>
<proteinExistence type="inferred from homology"/>
<dbReference type="InterPro" id="IPR029759">
    <property type="entry name" value="GPX_AS"/>
</dbReference>
<dbReference type="PROSITE" id="PS51355">
    <property type="entry name" value="GLUTATHIONE_PEROXID_3"/>
    <property type="match status" value="1"/>
</dbReference>
<feature type="chain" id="PRO_5021883897" description="Glutathione peroxidase" evidence="6">
    <location>
        <begin position="25"/>
        <end position="191"/>
    </location>
</feature>
<dbReference type="PIRSF" id="PIRSF000303">
    <property type="entry name" value="Glutathion_perox"/>
    <property type="match status" value="1"/>
</dbReference>
<evidence type="ECO:0000256" key="6">
    <source>
        <dbReference type="SAM" id="SignalP"/>
    </source>
</evidence>
<sequence precursor="true">MKLMRIFVAAAMLTTLALGSQVTAEESHECDLDFKAQTIEGKEVDLEDYEGKVVVIVNVASRCGATPQYADLQAMYAKYKDKGLVVLGFPCNQFGKQEPGSNADILEFCTSTYDVDFPMFSKIDVKGDEAHPLYKKLSAQDAKPAGAGPVGWNFEKFVIDRNGKLVARFKTRTKPTDETFVATIEKELASK</sequence>
<dbReference type="PANTHER" id="PTHR11592:SF78">
    <property type="entry name" value="GLUTATHIONE PEROXIDASE"/>
    <property type="match status" value="1"/>
</dbReference>
<dbReference type="InterPro" id="IPR029760">
    <property type="entry name" value="GPX_CS"/>
</dbReference>
<dbReference type="PROSITE" id="PS00763">
    <property type="entry name" value="GLUTATHIONE_PEROXID_2"/>
    <property type="match status" value="1"/>
</dbReference>
<dbReference type="InterPro" id="IPR000889">
    <property type="entry name" value="Glutathione_peroxidase"/>
</dbReference>
<dbReference type="PRINTS" id="PR01011">
    <property type="entry name" value="GLUTPROXDASE"/>
</dbReference>
<evidence type="ECO:0000313" key="9">
    <source>
        <dbReference type="Proteomes" id="UP000320672"/>
    </source>
</evidence>
<dbReference type="InterPro" id="IPR013766">
    <property type="entry name" value="Thioredoxin_domain"/>
</dbReference>
<dbReference type="EMBL" id="CP036262">
    <property type="protein sequence ID" value="QDS95256.1"/>
    <property type="molecule type" value="Genomic_DNA"/>
</dbReference>
<evidence type="ECO:0000256" key="2">
    <source>
        <dbReference type="ARBA" id="ARBA00022559"/>
    </source>
</evidence>
<keyword evidence="2 5" id="KW-0575">Peroxidase</keyword>
<accession>A0A517MK36</accession>
<dbReference type="Proteomes" id="UP000320672">
    <property type="component" value="Chromosome"/>
</dbReference>
<keyword evidence="3 5" id="KW-0560">Oxidoreductase</keyword>
<evidence type="ECO:0000313" key="8">
    <source>
        <dbReference type="EMBL" id="QDS95256.1"/>
    </source>
</evidence>
<evidence type="ECO:0000256" key="1">
    <source>
        <dbReference type="ARBA" id="ARBA00006926"/>
    </source>
</evidence>
<dbReference type="SUPFAM" id="SSF52833">
    <property type="entry name" value="Thioredoxin-like"/>
    <property type="match status" value="1"/>
</dbReference>
<protein>
    <recommendedName>
        <fullName evidence="5">Glutathione peroxidase</fullName>
    </recommendedName>
</protein>
<keyword evidence="6" id="KW-0732">Signal</keyword>
<dbReference type="InterPro" id="IPR036249">
    <property type="entry name" value="Thioredoxin-like_sf"/>
</dbReference>
<organism evidence="8 9">
    <name type="scientific">Roseimaritima multifibrata</name>
    <dbReference type="NCBI Taxonomy" id="1930274"/>
    <lineage>
        <taxon>Bacteria</taxon>
        <taxon>Pseudomonadati</taxon>
        <taxon>Planctomycetota</taxon>
        <taxon>Planctomycetia</taxon>
        <taxon>Pirellulales</taxon>
        <taxon>Pirellulaceae</taxon>
        <taxon>Roseimaritima</taxon>
    </lineage>
</organism>
<feature type="active site" evidence="4">
    <location>
        <position position="63"/>
    </location>
</feature>
<dbReference type="RefSeq" id="WP_391560886.1">
    <property type="nucleotide sequence ID" value="NZ_CP036262.1"/>
</dbReference>
<dbReference type="Gene3D" id="3.40.30.10">
    <property type="entry name" value="Glutaredoxin"/>
    <property type="match status" value="1"/>
</dbReference>
<dbReference type="Pfam" id="PF00255">
    <property type="entry name" value="GSHPx"/>
    <property type="match status" value="1"/>
</dbReference>
<dbReference type="GO" id="GO:0004601">
    <property type="term" value="F:peroxidase activity"/>
    <property type="evidence" value="ECO:0007669"/>
    <property type="project" value="UniProtKB-KW"/>
</dbReference>
<dbReference type="AlphaFoldDB" id="A0A517MK36"/>
<evidence type="ECO:0000256" key="5">
    <source>
        <dbReference type="RuleBase" id="RU000499"/>
    </source>
</evidence>
<evidence type="ECO:0000256" key="4">
    <source>
        <dbReference type="PIRSR" id="PIRSR000303-1"/>
    </source>
</evidence>
<dbReference type="CDD" id="cd00340">
    <property type="entry name" value="GSH_Peroxidase"/>
    <property type="match status" value="1"/>
</dbReference>
<comment type="similarity">
    <text evidence="1 5">Belongs to the glutathione peroxidase family.</text>
</comment>
<dbReference type="PROSITE" id="PS51352">
    <property type="entry name" value="THIOREDOXIN_2"/>
    <property type="match status" value="1"/>
</dbReference>
<dbReference type="PANTHER" id="PTHR11592">
    <property type="entry name" value="GLUTATHIONE PEROXIDASE"/>
    <property type="match status" value="1"/>
</dbReference>
<dbReference type="PROSITE" id="PS00460">
    <property type="entry name" value="GLUTATHIONE_PEROXID_1"/>
    <property type="match status" value="1"/>
</dbReference>
<evidence type="ECO:0000256" key="3">
    <source>
        <dbReference type="ARBA" id="ARBA00023002"/>
    </source>
</evidence>